<name>A0A562T013_CHIJA</name>
<dbReference type="SUPFAM" id="SSF109854">
    <property type="entry name" value="DinB/YfiT-like putative metalloenzymes"/>
    <property type="match status" value="1"/>
</dbReference>
<comment type="caution">
    <text evidence="4">The sequence shown here is derived from an EMBL/GenBank/DDBJ whole genome shotgun (WGS) entry which is preliminary data.</text>
</comment>
<dbReference type="Pfam" id="PF05163">
    <property type="entry name" value="DinB"/>
    <property type="match status" value="1"/>
</dbReference>
<sequence>MLHATITTAAPAASLASLTRDYAVYNEWANQQLVDWLQAKPAHLADEAVPSSFAGIKQTLFHIWQVQSFWLGALQGREPEIAYGAVFMGSVEDVYADILQQSAAFTSYIRSLGDEELEEICYVDIPFVGEVMRPVFEIVQHTMNHSSYHRGQLITIGHQLGWHDAPMTDYMFYLLRVK</sequence>
<evidence type="ECO:0000313" key="5">
    <source>
        <dbReference type="Proteomes" id="UP000316778"/>
    </source>
</evidence>
<dbReference type="PANTHER" id="PTHR37302">
    <property type="entry name" value="SLR1116 PROTEIN"/>
    <property type="match status" value="1"/>
</dbReference>
<feature type="binding site" evidence="3">
    <location>
        <position position="145"/>
    </location>
    <ligand>
        <name>a divalent metal cation</name>
        <dbReference type="ChEBI" id="CHEBI:60240"/>
    </ligand>
</feature>
<proteinExistence type="inferred from homology"/>
<dbReference type="GO" id="GO:0046872">
    <property type="term" value="F:metal ion binding"/>
    <property type="evidence" value="ECO:0007669"/>
    <property type="project" value="UniProtKB-KW"/>
</dbReference>
<feature type="binding site" evidence="3">
    <location>
        <position position="62"/>
    </location>
    <ligand>
        <name>a divalent metal cation</name>
        <dbReference type="ChEBI" id="CHEBI:60240"/>
    </ligand>
</feature>
<dbReference type="InterPro" id="IPR034660">
    <property type="entry name" value="DinB/YfiT-like"/>
</dbReference>
<keyword evidence="5" id="KW-1185">Reference proteome</keyword>
<dbReference type="Gene3D" id="1.20.120.450">
    <property type="entry name" value="dinb family like domain"/>
    <property type="match status" value="1"/>
</dbReference>
<evidence type="ECO:0000256" key="1">
    <source>
        <dbReference type="ARBA" id="ARBA00008635"/>
    </source>
</evidence>
<dbReference type="PANTHER" id="PTHR37302:SF3">
    <property type="entry name" value="DAMAGE-INDUCIBLE PROTEIN DINB"/>
    <property type="match status" value="1"/>
</dbReference>
<dbReference type="EMBL" id="VLLG01000004">
    <property type="protein sequence ID" value="TWI86693.1"/>
    <property type="molecule type" value="Genomic_DNA"/>
</dbReference>
<dbReference type="RefSeq" id="WP_145716692.1">
    <property type="nucleotide sequence ID" value="NZ_BAAAFY010000004.1"/>
</dbReference>
<evidence type="ECO:0000256" key="3">
    <source>
        <dbReference type="PIRSR" id="PIRSR607837-1"/>
    </source>
</evidence>
<keyword evidence="2 3" id="KW-0479">Metal-binding</keyword>
<evidence type="ECO:0000313" key="4">
    <source>
        <dbReference type="EMBL" id="TWI86693.1"/>
    </source>
</evidence>
<gene>
    <name evidence="4" type="ORF">LX66_3956</name>
</gene>
<organism evidence="4 5">
    <name type="scientific">Chitinophaga japonensis</name>
    <name type="common">Flexibacter japonensis</name>
    <dbReference type="NCBI Taxonomy" id="104662"/>
    <lineage>
        <taxon>Bacteria</taxon>
        <taxon>Pseudomonadati</taxon>
        <taxon>Bacteroidota</taxon>
        <taxon>Chitinophagia</taxon>
        <taxon>Chitinophagales</taxon>
        <taxon>Chitinophagaceae</taxon>
        <taxon>Chitinophaga</taxon>
    </lineage>
</organism>
<accession>A0A562T013</accession>
<dbReference type="InterPro" id="IPR007837">
    <property type="entry name" value="DinB"/>
</dbReference>
<protein>
    <submittedName>
        <fullName evidence="4">Putative damage-inducible protein DinB</fullName>
    </submittedName>
</protein>
<dbReference type="AlphaFoldDB" id="A0A562T013"/>
<dbReference type="Proteomes" id="UP000316778">
    <property type="component" value="Unassembled WGS sequence"/>
</dbReference>
<comment type="similarity">
    <text evidence="1">Belongs to the DinB family.</text>
</comment>
<feature type="binding site" evidence="3">
    <location>
        <position position="149"/>
    </location>
    <ligand>
        <name>a divalent metal cation</name>
        <dbReference type="ChEBI" id="CHEBI:60240"/>
    </ligand>
</feature>
<evidence type="ECO:0000256" key="2">
    <source>
        <dbReference type="ARBA" id="ARBA00022723"/>
    </source>
</evidence>
<reference evidence="4 5" key="1">
    <citation type="journal article" date="2013" name="Stand. Genomic Sci.">
        <title>Genomic Encyclopedia of Type Strains, Phase I: The one thousand microbial genomes (KMG-I) project.</title>
        <authorList>
            <person name="Kyrpides N.C."/>
            <person name="Woyke T."/>
            <person name="Eisen J.A."/>
            <person name="Garrity G."/>
            <person name="Lilburn T.G."/>
            <person name="Beck B.J."/>
            <person name="Whitman W.B."/>
            <person name="Hugenholtz P."/>
            <person name="Klenk H.P."/>
        </authorList>
    </citation>
    <scope>NUCLEOTIDE SEQUENCE [LARGE SCALE GENOMIC DNA]</scope>
    <source>
        <strain evidence="4 5">DSM 13484</strain>
    </source>
</reference>
<dbReference type="OrthoDB" id="9811413at2"/>